<dbReference type="InterPro" id="IPR051684">
    <property type="entry name" value="Electron_Trans/Redox"/>
</dbReference>
<dbReference type="InterPro" id="IPR032879">
    <property type="entry name" value="FixG_C"/>
</dbReference>
<dbReference type="RefSeq" id="WP_065844165.1">
    <property type="nucleotide sequence ID" value="NZ_AABUZP020000066.1"/>
</dbReference>
<dbReference type="InterPro" id="IPR014116">
    <property type="entry name" value="Cyt_c_oxidase_cbb3_FixG"/>
</dbReference>
<evidence type="ECO:0000256" key="4">
    <source>
        <dbReference type="ARBA" id="ARBA00022982"/>
    </source>
</evidence>
<protein>
    <submittedName>
        <fullName evidence="10">Cytochrome c oxidase accessory protein CcoG</fullName>
    </submittedName>
</protein>
<evidence type="ECO:0000256" key="7">
    <source>
        <dbReference type="SAM" id="Phobius"/>
    </source>
</evidence>
<dbReference type="InterPro" id="IPR017900">
    <property type="entry name" value="4Fe4S_Fe_S_CS"/>
</dbReference>
<dbReference type="Gene3D" id="2.60.40.10">
    <property type="entry name" value="Immunoglobulins"/>
    <property type="match status" value="1"/>
</dbReference>
<dbReference type="InterPro" id="IPR013783">
    <property type="entry name" value="Ig-like_fold"/>
</dbReference>
<keyword evidence="7" id="KW-0472">Membrane</keyword>
<dbReference type="Proteomes" id="UP000557842">
    <property type="component" value="Unassembled WGS sequence"/>
</dbReference>
<dbReference type="NCBIfam" id="TIGR02745">
    <property type="entry name" value="ccoG_rdxA_fixG"/>
    <property type="match status" value="1"/>
</dbReference>
<dbReference type="EMBL" id="AACCXM010000003">
    <property type="protein sequence ID" value="EAK0468831.1"/>
    <property type="molecule type" value="Genomic_DNA"/>
</dbReference>
<feature type="domain" description="4Fe-4S ferredoxin-type" evidence="8">
    <location>
        <begin position="236"/>
        <end position="265"/>
    </location>
</feature>
<evidence type="ECO:0000256" key="1">
    <source>
        <dbReference type="ARBA" id="ARBA00022448"/>
    </source>
</evidence>
<evidence type="ECO:0000256" key="2">
    <source>
        <dbReference type="ARBA" id="ARBA00022485"/>
    </source>
</evidence>
<keyword evidence="2" id="KW-0004">4Fe-4S</keyword>
<feature type="transmembrane region" description="Helical" evidence="7">
    <location>
        <begin position="65"/>
        <end position="85"/>
    </location>
</feature>
<reference evidence="10 11" key="1">
    <citation type="submission" date="2018-05" db="EMBL/GenBank/DDBJ databases">
        <authorList>
            <consortium name="PulseNet: The National Subtyping Network for Foodborne Disease Surveillance"/>
            <person name="Tarr C.L."/>
            <person name="Trees E."/>
            <person name="Katz L.S."/>
            <person name="Carleton-Romer H.A."/>
            <person name="Stroika S."/>
            <person name="Kucerova Z."/>
            <person name="Roache K.F."/>
            <person name="Sabol A.L."/>
            <person name="Besser J."/>
            <person name="Gerner-Smidt P."/>
        </authorList>
    </citation>
    <scope>NUCLEOTIDE SEQUENCE</scope>
    <source>
        <strain evidence="9 11">2016D-0221</strain>
        <strain evidence="10">D4313</strain>
    </source>
</reference>
<dbReference type="GO" id="GO:0005886">
    <property type="term" value="C:plasma membrane"/>
    <property type="evidence" value="ECO:0007669"/>
    <property type="project" value="TreeGrafter"/>
</dbReference>
<comment type="caution">
    <text evidence="10">The sequence shown here is derived from an EMBL/GenBank/DDBJ whole genome shotgun (WGS) entry which is preliminary data.</text>
</comment>
<feature type="transmembrane region" description="Helical" evidence="7">
    <location>
        <begin position="134"/>
        <end position="155"/>
    </location>
</feature>
<name>A0A5L4L6D7_CAMFE</name>
<dbReference type="Pfam" id="PF13746">
    <property type="entry name" value="Fer4_18"/>
    <property type="match status" value="1"/>
</dbReference>
<dbReference type="Pfam" id="PF11614">
    <property type="entry name" value="FixG_C"/>
    <property type="match status" value="1"/>
</dbReference>
<dbReference type="EMBL" id="AABQDW010000009">
    <property type="protein sequence ID" value="EAI5408237.1"/>
    <property type="molecule type" value="Genomic_DNA"/>
</dbReference>
<gene>
    <name evidence="10" type="primary">ccoG</name>
    <name evidence="10" type="ORF">AAH24_05555</name>
    <name evidence="9" type="ORF">BVH53_05935</name>
</gene>
<feature type="transmembrane region" description="Helical" evidence="7">
    <location>
        <begin position="20"/>
        <end position="38"/>
    </location>
</feature>
<feature type="transmembrane region" description="Helical" evidence="7">
    <location>
        <begin position="175"/>
        <end position="201"/>
    </location>
</feature>
<evidence type="ECO:0000256" key="5">
    <source>
        <dbReference type="ARBA" id="ARBA00023004"/>
    </source>
</evidence>
<proteinExistence type="predicted"/>
<dbReference type="GO" id="GO:0046872">
    <property type="term" value="F:metal ion binding"/>
    <property type="evidence" value="ECO:0007669"/>
    <property type="project" value="UniProtKB-KW"/>
</dbReference>
<keyword evidence="7" id="KW-0812">Transmembrane</keyword>
<evidence type="ECO:0000313" key="10">
    <source>
        <dbReference type="EMBL" id="EAK0468831.1"/>
    </source>
</evidence>
<dbReference type="SUPFAM" id="SSF54862">
    <property type="entry name" value="4Fe-4S ferredoxins"/>
    <property type="match status" value="1"/>
</dbReference>
<dbReference type="AlphaFoldDB" id="A0A5L4L6D7"/>
<feature type="transmembrane region" description="Helical" evidence="7">
    <location>
        <begin position="315"/>
        <end position="333"/>
    </location>
</feature>
<evidence type="ECO:0000259" key="8">
    <source>
        <dbReference type="PROSITE" id="PS51379"/>
    </source>
</evidence>
<dbReference type="PROSITE" id="PS51379">
    <property type="entry name" value="4FE4S_FER_2"/>
    <property type="match status" value="1"/>
</dbReference>
<sequence>MSANIKQYLANWTPYATKRYIAYAVVTIIALVLPFIRINDNHFFLLSFDKKQLHLLFTSFDMQELYLMPFVLIILFLTIFFLTTLGGRIWCGWACPQTCFRVIYRDLIQTKILKIRKNIRDKQKKVDSEYFKKMIAVFIWTCLSLVAASNFLWYFVPPEDFFSYLANPAQHKLLIGILIGITLFIVYDVIILAENFCIYVCPYARVQSVMFDNDTVQVIYDEKRGGKIYECHTKIGKKPLEKDAKCIGCDACVHICPTHIDIRQGMQLECINCLECSDACTKVMAGFGEKSLINWTSAKSLQTGKKVNYFRFRTIAYMVVLSIAIIALIFMSTKKEHMLLNINRTTELYKIKVEDSKFEVQNAYTFLIQNTQNKVHEYYFDVNDTRISINRPLEPIKLKAGGKRKIIVVLSTKDTLVDEVNKDTPIDITINAYAVDDINTVKVSRDTIFVFPKMTEINKAIQKQENE</sequence>
<organism evidence="10">
    <name type="scientific">Campylobacter fetus</name>
    <dbReference type="NCBI Taxonomy" id="196"/>
    <lineage>
        <taxon>Bacteria</taxon>
        <taxon>Pseudomonadati</taxon>
        <taxon>Campylobacterota</taxon>
        <taxon>Epsilonproteobacteria</taxon>
        <taxon>Campylobacterales</taxon>
        <taxon>Campylobacteraceae</taxon>
        <taxon>Campylobacter</taxon>
    </lineage>
</organism>
<evidence type="ECO:0000256" key="3">
    <source>
        <dbReference type="ARBA" id="ARBA00022723"/>
    </source>
</evidence>
<keyword evidence="3" id="KW-0479">Metal-binding</keyword>
<dbReference type="PROSITE" id="PS00198">
    <property type="entry name" value="4FE4S_FER_1"/>
    <property type="match status" value="1"/>
</dbReference>
<keyword evidence="1" id="KW-0813">Transport</keyword>
<evidence type="ECO:0000313" key="9">
    <source>
        <dbReference type="EMBL" id="EAI5408237.1"/>
    </source>
</evidence>
<dbReference type="GO" id="GO:0051539">
    <property type="term" value="F:4 iron, 4 sulfur cluster binding"/>
    <property type="evidence" value="ECO:0007669"/>
    <property type="project" value="UniProtKB-KW"/>
</dbReference>
<accession>A0A5L4L6D7</accession>
<keyword evidence="4" id="KW-0249">Electron transport</keyword>
<dbReference type="Pfam" id="PF12801">
    <property type="entry name" value="Fer4_5"/>
    <property type="match status" value="1"/>
</dbReference>
<evidence type="ECO:0000256" key="6">
    <source>
        <dbReference type="ARBA" id="ARBA00023014"/>
    </source>
</evidence>
<evidence type="ECO:0000313" key="11">
    <source>
        <dbReference type="Proteomes" id="UP000557842"/>
    </source>
</evidence>
<keyword evidence="5" id="KW-0408">Iron</keyword>
<keyword evidence="7" id="KW-1133">Transmembrane helix</keyword>
<keyword evidence="6" id="KW-0411">Iron-sulfur</keyword>
<dbReference type="PANTHER" id="PTHR30176">
    <property type="entry name" value="FERREDOXIN-TYPE PROTEIN NAPH"/>
    <property type="match status" value="1"/>
</dbReference>
<dbReference type="InterPro" id="IPR017896">
    <property type="entry name" value="4Fe4S_Fe-S-bd"/>
</dbReference>
<dbReference type="PANTHER" id="PTHR30176:SF3">
    <property type="entry name" value="FERREDOXIN-TYPE PROTEIN NAPH"/>
    <property type="match status" value="1"/>
</dbReference>